<dbReference type="GO" id="GO:0004252">
    <property type="term" value="F:serine-type endopeptidase activity"/>
    <property type="evidence" value="ECO:0007669"/>
    <property type="project" value="UniProtKB-UniRule"/>
</dbReference>
<dbReference type="GO" id="GO:0006508">
    <property type="term" value="P:proteolysis"/>
    <property type="evidence" value="ECO:0007669"/>
    <property type="project" value="UniProtKB-KW"/>
</dbReference>
<dbReference type="InterPro" id="IPR023827">
    <property type="entry name" value="Peptidase_S8_Asp-AS"/>
</dbReference>
<dbReference type="InterPro" id="IPR022398">
    <property type="entry name" value="Peptidase_S8_His-AS"/>
</dbReference>
<evidence type="ECO:0000256" key="6">
    <source>
        <dbReference type="PROSITE-ProRule" id="PRU01240"/>
    </source>
</evidence>
<proteinExistence type="inferred from homology"/>
<feature type="active site" description="Charge relay system" evidence="5 6">
    <location>
        <position position="275"/>
    </location>
</feature>
<dbReference type="Gene3D" id="3.40.50.200">
    <property type="entry name" value="Peptidase S8/S53 domain"/>
    <property type="match status" value="1"/>
</dbReference>
<keyword evidence="8" id="KW-0732">Signal</keyword>
<protein>
    <submittedName>
        <fullName evidence="10">Peptidase S8</fullName>
    </submittedName>
</protein>
<dbReference type="PRINTS" id="PR00723">
    <property type="entry name" value="SUBTILISIN"/>
</dbReference>
<dbReference type="PANTHER" id="PTHR43806">
    <property type="entry name" value="PEPTIDASE S8"/>
    <property type="match status" value="1"/>
</dbReference>
<reference evidence="10 11" key="1">
    <citation type="submission" date="2015-12" db="EMBL/GenBank/DDBJ databases">
        <title>Draft genome sequence of Streptomyces silvensis ATCC 53525, a producer of novel hormone antagonists.</title>
        <authorList>
            <person name="Johnston C.W."/>
            <person name="Li Y."/>
            <person name="Magarvey N.A."/>
        </authorList>
    </citation>
    <scope>NUCLEOTIDE SEQUENCE [LARGE SCALE GENOMIC DNA]</scope>
    <source>
        <strain evidence="10 11">ATCC 53525</strain>
    </source>
</reference>
<feature type="active site" description="Charge relay system" evidence="5 6">
    <location>
        <position position="243"/>
    </location>
</feature>
<accession>A0A0W7X4X9</accession>
<dbReference type="InterPro" id="IPR050131">
    <property type="entry name" value="Peptidase_S8_subtilisin-like"/>
</dbReference>
<dbReference type="InterPro" id="IPR015500">
    <property type="entry name" value="Peptidase_S8_subtilisin-rel"/>
</dbReference>
<feature type="chain" id="PRO_5006937029" evidence="8">
    <location>
        <begin position="37"/>
        <end position="1120"/>
    </location>
</feature>
<dbReference type="PROSITE" id="PS51892">
    <property type="entry name" value="SUBTILASE"/>
    <property type="match status" value="1"/>
</dbReference>
<dbReference type="InterPro" id="IPR023828">
    <property type="entry name" value="Peptidase_S8_Ser-AS"/>
</dbReference>
<evidence type="ECO:0000313" key="11">
    <source>
        <dbReference type="Proteomes" id="UP000054804"/>
    </source>
</evidence>
<dbReference type="SUPFAM" id="SSF52743">
    <property type="entry name" value="Subtilisin-like"/>
    <property type="match status" value="1"/>
</dbReference>
<feature type="signal peptide" evidence="8">
    <location>
        <begin position="1"/>
        <end position="36"/>
    </location>
</feature>
<dbReference type="CDD" id="cd07474">
    <property type="entry name" value="Peptidases_S8_subtilisin_Vpr-like"/>
    <property type="match status" value="1"/>
</dbReference>
<evidence type="ECO:0000256" key="7">
    <source>
        <dbReference type="RuleBase" id="RU003355"/>
    </source>
</evidence>
<evidence type="ECO:0000256" key="2">
    <source>
        <dbReference type="ARBA" id="ARBA00022670"/>
    </source>
</evidence>
<name>A0A0W7X4X9_9ACTN</name>
<dbReference type="PANTHER" id="PTHR43806:SF11">
    <property type="entry name" value="CEREVISIN-RELATED"/>
    <property type="match status" value="1"/>
</dbReference>
<dbReference type="InterPro" id="IPR036852">
    <property type="entry name" value="Peptidase_S8/S53_dom_sf"/>
</dbReference>
<keyword evidence="3 6" id="KW-0378">Hydrolase</keyword>
<evidence type="ECO:0000256" key="4">
    <source>
        <dbReference type="ARBA" id="ARBA00022825"/>
    </source>
</evidence>
<dbReference type="PROSITE" id="PS00138">
    <property type="entry name" value="SUBTILASE_SER"/>
    <property type="match status" value="1"/>
</dbReference>
<evidence type="ECO:0000256" key="5">
    <source>
        <dbReference type="PIRSR" id="PIRSR615500-1"/>
    </source>
</evidence>
<organism evidence="10 11">
    <name type="scientific">Streptomyces silvensis</name>
    <dbReference type="NCBI Taxonomy" id="1765722"/>
    <lineage>
        <taxon>Bacteria</taxon>
        <taxon>Bacillati</taxon>
        <taxon>Actinomycetota</taxon>
        <taxon>Actinomycetes</taxon>
        <taxon>Kitasatosporales</taxon>
        <taxon>Streptomycetaceae</taxon>
        <taxon>Streptomyces</taxon>
    </lineage>
</organism>
<comment type="similarity">
    <text evidence="1 6 7">Belongs to the peptidase S8 family.</text>
</comment>
<dbReference type="Proteomes" id="UP000054804">
    <property type="component" value="Unassembled WGS sequence"/>
</dbReference>
<evidence type="ECO:0000256" key="8">
    <source>
        <dbReference type="SAM" id="SignalP"/>
    </source>
</evidence>
<dbReference type="Pfam" id="PF00082">
    <property type="entry name" value="Peptidase_S8"/>
    <property type="match status" value="1"/>
</dbReference>
<keyword evidence="11" id="KW-1185">Reference proteome</keyword>
<dbReference type="STRING" id="1765722.AT728_10960"/>
<evidence type="ECO:0000313" key="10">
    <source>
        <dbReference type="EMBL" id="KUF17876.1"/>
    </source>
</evidence>
<dbReference type="PROSITE" id="PS00137">
    <property type="entry name" value="SUBTILASE_HIS"/>
    <property type="match status" value="1"/>
</dbReference>
<evidence type="ECO:0000256" key="1">
    <source>
        <dbReference type="ARBA" id="ARBA00011073"/>
    </source>
</evidence>
<dbReference type="InterPro" id="IPR034213">
    <property type="entry name" value="S8_Vpr-like"/>
</dbReference>
<dbReference type="OrthoDB" id="9798386at2"/>
<keyword evidence="4 6" id="KW-0720">Serine protease</keyword>
<evidence type="ECO:0000259" key="9">
    <source>
        <dbReference type="Pfam" id="PF00082"/>
    </source>
</evidence>
<keyword evidence="2 6" id="KW-0645">Protease</keyword>
<dbReference type="InterPro" id="IPR017297">
    <property type="entry name" value="Peptidase_S8A_DPH-A"/>
</dbReference>
<sequence length="1120" mass="116089">MRKANRPVGGRRVAAAGVATAAAVALAAGMTSPAGAVPDDHRVTGTVADDVRVPVRHHITLLTGDRVTVDTTGRVTAFDPAKGRERIPVHTSRRDGHTLVVPADAQRLIADGTLDQRLFDITELSKKANRTAQKQGLKVIVSYKGAAAGAKADVREAGGTELRRSLKTLNADAVLTPKRDAGKLWQALTAERDGARTTAAGISRVWLDGVRSANLDKSVKQIGAPTAWDAGYDGKGVKIAVLDTGVDATHPDLKDQVVAAEDFTPSPDTKDRVGHGTHVASTAAGTGAKNGAYKGVAPGAKILNGKVLGDTGSGDDSGIIAGIDWAAAQGADVVNLSLGGLDTPGVDPLEAQIDKVSAEKGILFAVSAGNAGSPGSVGSPGSADAALTVGAVDDADKLARFSSRGPRVGDGAIKPDVTAPGVDITAAAAPGSEIEKEVGQNPEGYLTISGTSMAAPHVAGAAALLKQQHPDWKQPELKGALAASTKPGKYTAFQQGSGRVAVDRAIKQTVVADPVSISFGTQLWPHTDDKPVTKKLTYRNLGKEEVTLDLTAETLDPQGKPAPDGFFTLGAKKVTVPAGGTASVDVTADTRLGSTVDGAYSAYIVANGGGQSVRTAAAVDREVESYDLTVEHIGRDGKPAPYTNTTIGGLAGLGKGLWLPVHDPSGTAKLRVPKGTYALDAAVFVDPVDSTKGIDWVVQPKLTVDKTAKVTVDARTAKPVDISVPSSAARAEFASPSYGITVGDYSSSSAWLLDTYDGFRSAHLGPQFTGGTLFQQWDGHWSRGEKAQYDTVSGGPVKQLATGYTKDYREADFATVKAGLGASSSGKKGAVAAFGELPQGTGGSAISIPQKTPSTRTLYLSTLDKVTWGLEFEQQGGVDPDGWPVVDAFYTLGKPQAFTGGKTYTKTFNTAVFGPRVGGSYGVSREGDKITGSLPLFADGKTHAGGSTYSSVKTTLTRNGDLVGENDDPLTGEKSFKVPAGDAEYKLSTSVRRGVAVSAASTRVDASWTFRSKRATAVTELPVSGVRFNAAVGLDSRAPAGAKQSVPVTVQGAAAGDQLKSLYTYVSYDYGQTWEQVKVKNGKIEVKNPEQGKGISFHAKITDKKGNKSTVSIYNAYYGK</sequence>
<dbReference type="RefSeq" id="WP_058848310.1">
    <property type="nucleotide sequence ID" value="NZ_LOCL01000033.1"/>
</dbReference>
<dbReference type="InterPro" id="IPR000209">
    <property type="entry name" value="Peptidase_S8/S53_dom"/>
</dbReference>
<evidence type="ECO:0000256" key="3">
    <source>
        <dbReference type="ARBA" id="ARBA00022801"/>
    </source>
</evidence>
<dbReference type="EMBL" id="LOCL01000033">
    <property type="protein sequence ID" value="KUF17876.1"/>
    <property type="molecule type" value="Genomic_DNA"/>
</dbReference>
<feature type="domain" description="Peptidase S8/S53" evidence="9">
    <location>
        <begin position="234"/>
        <end position="498"/>
    </location>
</feature>
<comment type="caution">
    <text evidence="10">The sequence shown here is derived from an EMBL/GenBank/DDBJ whole genome shotgun (WGS) entry which is preliminary data.</text>
</comment>
<feature type="active site" description="Charge relay system" evidence="5 6">
    <location>
        <position position="452"/>
    </location>
</feature>
<dbReference type="AlphaFoldDB" id="A0A0W7X4X9"/>
<dbReference type="PIRSF" id="PIRSF037854">
    <property type="entry name" value="Dihydropyridine_esterase"/>
    <property type="match status" value="1"/>
</dbReference>
<dbReference type="PROSITE" id="PS00136">
    <property type="entry name" value="SUBTILASE_ASP"/>
    <property type="match status" value="1"/>
</dbReference>
<gene>
    <name evidence="10" type="ORF">AT728_10960</name>
</gene>